<feature type="signal peptide" evidence="1">
    <location>
        <begin position="1"/>
        <end position="28"/>
    </location>
</feature>
<reference evidence="3 4" key="1">
    <citation type="submission" date="2018-05" db="EMBL/GenBank/DDBJ databases">
        <title>Genetic diversity of glacier-inhabiting Cryobacterium bacteria in China and description of Cryobacterium mengkeensis sp. nov. and Arthrobacter glacialis sp. nov.</title>
        <authorList>
            <person name="Liu Q."/>
            <person name="Xin Y.-H."/>
        </authorList>
    </citation>
    <scope>NUCLEOTIDE SEQUENCE [LARGE SCALE GENOMIC DNA]</scope>
    <source>
        <strain evidence="3 4">SK-1</strain>
    </source>
</reference>
<evidence type="ECO:0000313" key="4">
    <source>
        <dbReference type="Proteomes" id="UP000246722"/>
    </source>
</evidence>
<dbReference type="OrthoDB" id="3565657at2"/>
<dbReference type="InterPro" id="IPR015168">
    <property type="entry name" value="SsuA/THI5"/>
</dbReference>
<feature type="chain" id="PRO_5039143223" description="SsuA/THI5-like domain-containing protein" evidence="1">
    <location>
        <begin position="29"/>
        <end position="366"/>
    </location>
</feature>
<keyword evidence="1" id="KW-0732">Signal</keyword>
<dbReference type="PROSITE" id="PS51257">
    <property type="entry name" value="PROKAR_LIPOPROTEIN"/>
    <property type="match status" value="1"/>
</dbReference>
<dbReference type="SUPFAM" id="SSF53850">
    <property type="entry name" value="Periplasmic binding protein-like II"/>
    <property type="match status" value="1"/>
</dbReference>
<sequence length="366" mass="38127">MPTRPIHAVAAFAVLGLTLGLAACSTTADSDTPSTDTAAAGSAISEERCALNEAAGTINFLTGYQYQASVSILNIIAADELGYFDALCLDVDIQPGTGDTSQNAQLLASGQVTITSVDEQNLITAQDNGIDVTGIATYSNVGLEILMTGTDVTDLKDLDGTILGQKGNLPPAVGAMLTNAGADLASIQQVVVGYDPTILPRGQVDSLTGFISNEPNLLEAAGEDVTVWRPYDFGVAGSLGSLAVNNEFAADNATAVEDFLRASQHAFDYCGENGEECVAFASDLSGEGYDAAHNLKVWTTEYDIVTDNQPADAPIGLIDFENVTAESEFLVESAQIAAAPADPTAYFDNSFVEAIYDGTTLIWPAP</sequence>
<organism evidence="3 4">
    <name type="scientific">Cryobacterium arcticum</name>
    <dbReference type="NCBI Taxonomy" id="670052"/>
    <lineage>
        <taxon>Bacteria</taxon>
        <taxon>Bacillati</taxon>
        <taxon>Actinomycetota</taxon>
        <taxon>Actinomycetes</taxon>
        <taxon>Micrococcales</taxon>
        <taxon>Microbacteriaceae</taxon>
        <taxon>Cryobacterium</taxon>
    </lineage>
</organism>
<dbReference type="Proteomes" id="UP000246722">
    <property type="component" value="Unassembled WGS sequence"/>
</dbReference>
<dbReference type="PANTHER" id="PTHR31528:SF3">
    <property type="entry name" value="THIAMINE BIOSYNTHESIS PROTEIN HI_0357-RELATED"/>
    <property type="match status" value="1"/>
</dbReference>
<dbReference type="InterPro" id="IPR027939">
    <property type="entry name" value="NMT1/THI5"/>
</dbReference>
<protein>
    <recommendedName>
        <fullName evidence="2">SsuA/THI5-like domain-containing protein</fullName>
    </recommendedName>
</protein>
<gene>
    <name evidence="3" type="ORF">CTB96_17300</name>
</gene>
<keyword evidence="4" id="KW-1185">Reference proteome</keyword>
<dbReference type="Pfam" id="PF09084">
    <property type="entry name" value="NMT1"/>
    <property type="match status" value="1"/>
</dbReference>
<evidence type="ECO:0000313" key="3">
    <source>
        <dbReference type="EMBL" id="PXA68369.1"/>
    </source>
</evidence>
<dbReference type="EMBL" id="QHLY01000012">
    <property type="protein sequence ID" value="PXA68369.1"/>
    <property type="molecule type" value="Genomic_DNA"/>
</dbReference>
<accession>A0A317ZTA9</accession>
<dbReference type="GO" id="GO:0009228">
    <property type="term" value="P:thiamine biosynthetic process"/>
    <property type="evidence" value="ECO:0007669"/>
    <property type="project" value="InterPro"/>
</dbReference>
<feature type="domain" description="SsuA/THI5-like" evidence="2">
    <location>
        <begin position="72"/>
        <end position="275"/>
    </location>
</feature>
<dbReference type="Gene3D" id="3.40.190.10">
    <property type="entry name" value="Periplasmic binding protein-like II"/>
    <property type="match status" value="2"/>
</dbReference>
<dbReference type="RefSeq" id="WP_110128036.1">
    <property type="nucleotide sequence ID" value="NZ_QHLY01000012.1"/>
</dbReference>
<proteinExistence type="predicted"/>
<name>A0A317ZTA9_9MICO</name>
<comment type="caution">
    <text evidence="3">The sequence shown here is derived from an EMBL/GenBank/DDBJ whole genome shotgun (WGS) entry which is preliminary data.</text>
</comment>
<evidence type="ECO:0000259" key="2">
    <source>
        <dbReference type="Pfam" id="PF09084"/>
    </source>
</evidence>
<evidence type="ECO:0000256" key="1">
    <source>
        <dbReference type="SAM" id="SignalP"/>
    </source>
</evidence>
<dbReference type="AlphaFoldDB" id="A0A317ZTA9"/>
<dbReference type="PANTHER" id="PTHR31528">
    <property type="entry name" value="4-AMINO-5-HYDROXYMETHYL-2-METHYLPYRIMIDINE PHOSPHATE SYNTHASE THI11-RELATED"/>
    <property type="match status" value="1"/>
</dbReference>